<sequence length="69" mass="7356">MGSIILNGAKISKNTIVAAGSLVSQGKTFKEGVLLMGSPAKVVRELTEDEIKSIQTSANNYVNLSKKYL</sequence>
<protein>
    <submittedName>
        <fullName evidence="1">Putative Ferripyochelin binding protein</fullName>
    </submittedName>
</protein>
<evidence type="ECO:0000313" key="2">
    <source>
        <dbReference type="Proteomes" id="UP000190476"/>
    </source>
</evidence>
<dbReference type="InterPro" id="IPR011004">
    <property type="entry name" value="Trimer_LpxA-like_sf"/>
</dbReference>
<dbReference type="InterPro" id="IPR050484">
    <property type="entry name" value="Transf_Hexapept/Carb_Anhydrase"/>
</dbReference>
<dbReference type="Proteomes" id="UP000190476">
    <property type="component" value="Chromosome I"/>
</dbReference>
<reference evidence="2" key="1">
    <citation type="submission" date="2017-03" db="EMBL/GenBank/DDBJ databases">
        <authorList>
            <person name="Falquet L."/>
            <person name="Falquet L."/>
        </authorList>
    </citation>
    <scope>NUCLEOTIDE SEQUENCE [LARGE SCALE GENOMIC DNA]</scope>
</reference>
<dbReference type="PANTHER" id="PTHR13061:SF29">
    <property type="entry name" value="GAMMA CARBONIC ANHYDRASE-LIKE 1, MITOCHONDRIAL-RELATED"/>
    <property type="match status" value="1"/>
</dbReference>
<evidence type="ECO:0000313" key="1">
    <source>
        <dbReference type="EMBL" id="SLK16176.1"/>
    </source>
</evidence>
<dbReference type="STRING" id="1351755.CCH01_10070"/>
<dbReference type="SUPFAM" id="SSF51161">
    <property type="entry name" value="Trimeric LpxA-like enzymes"/>
    <property type="match status" value="1"/>
</dbReference>
<organism evidence="1 2">
    <name type="scientific">Clostridium chauvoei JF4335</name>
    <dbReference type="NCBI Taxonomy" id="1351755"/>
    <lineage>
        <taxon>Bacteria</taxon>
        <taxon>Bacillati</taxon>
        <taxon>Bacillota</taxon>
        <taxon>Clostridia</taxon>
        <taxon>Eubacteriales</taxon>
        <taxon>Clostridiaceae</taxon>
        <taxon>Clostridium</taxon>
    </lineage>
</organism>
<dbReference type="Gene3D" id="2.160.10.10">
    <property type="entry name" value="Hexapeptide repeat proteins"/>
    <property type="match status" value="1"/>
</dbReference>
<dbReference type="PANTHER" id="PTHR13061">
    <property type="entry name" value="DYNACTIN SUBUNIT P25"/>
    <property type="match status" value="1"/>
</dbReference>
<proteinExistence type="predicted"/>
<dbReference type="EMBL" id="LT799839">
    <property type="protein sequence ID" value="SLK16176.1"/>
    <property type="molecule type" value="Genomic_DNA"/>
</dbReference>
<dbReference type="AlphaFoldDB" id="S6EJH8"/>
<accession>S6EJH8</accession>
<gene>
    <name evidence="1" type="ORF">CCH01_10070</name>
</gene>
<keyword evidence="2" id="KW-1185">Reference proteome</keyword>
<name>S6EJH8_9CLOT</name>